<dbReference type="InterPro" id="IPR014026">
    <property type="entry name" value="UDP-Glc/GDP-Man_DH_dimer"/>
</dbReference>
<keyword evidence="13" id="KW-1185">Reference proteome</keyword>
<feature type="binding site" evidence="10">
    <location>
        <position position="30"/>
    </location>
    <ligand>
        <name>NAD(+)</name>
        <dbReference type="ChEBI" id="CHEBI:57540"/>
    </ligand>
</feature>
<dbReference type="OrthoDB" id="9803238at2"/>
<name>A0A3L7JS04_9BACI</name>
<dbReference type="RefSeq" id="WP_121682211.1">
    <property type="nucleotide sequence ID" value="NZ_RCVZ01000017.1"/>
</dbReference>
<dbReference type="Pfam" id="PF03721">
    <property type="entry name" value="UDPG_MGDP_dh_N"/>
    <property type="match status" value="1"/>
</dbReference>
<dbReference type="InterPro" id="IPR036291">
    <property type="entry name" value="NAD(P)-bd_dom_sf"/>
</dbReference>
<comment type="caution">
    <text evidence="12">The sequence shown here is derived from an EMBL/GenBank/DDBJ whole genome shotgun (WGS) entry which is preliminary data.</text>
</comment>
<reference evidence="12 13" key="1">
    <citation type="submission" date="2018-10" db="EMBL/GenBank/DDBJ databases">
        <title>Falsibacillus sp. genome draft.</title>
        <authorList>
            <person name="Shi S."/>
        </authorList>
    </citation>
    <scope>NUCLEOTIDE SEQUENCE [LARGE SCALE GENOMIC DNA]</scope>
    <source>
        <strain evidence="12 13">GY 10110</strain>
    </source>
</reference>
<dbReference type="InterPro" id="IPR014027">
    <property type="entry name" value="UDP-Glc/GDP-Man_DH_C"/>
</dbReference>
<evidence type="ECO:0000256" key="5">
    <source>
        <dbReference type="ARBA" id="ARBA00023027"/>
    </source>
</evidence>
<evidence type="ECO:0000256" key="3">
    <source>
        <dbReference type="ARBA" id="ARBA00012954"/>
    </source>
</evidence>
<feature type="domain" description="UDP-glucose/GDP-mannose dehydrogenase C-terminal" evidence="11">
    <location>
        <begin position="317"/>
        <end position="418"/>
    </location>
</feature>
<dbReference type="GO" id="GO:0000271">
    <property type="term" value="P:polysaccharide biosynthetic process"/>
    <property type="evidence" value="ECO:0007669"/>
    <property type="project" value="InterPro"/>
</dbReference>
<dbReference type="InterPro" id="IPR008927">
    <property type="entry name" value="6-PGluconate_DH-like_C_sf"/>
</dbReference>
<feature type="active site" description="Nucleophile" evidence="8">
    <location>
        <position position="264"/>
    </location>
</feature>
<dbReference type="SUPFAM" id="SSF48179">
    <property type="entry name" value="6-phosphogluconate dehydrogenase C-terminal domain-like"/>
    <property type="match status" value="1"/>
</dbReference>
<dbReference type="UniPathway" id="UPA00038">
    <property type="reaction ID" value="UER00491"/>
</dbReference>
<evidence type="ECO:0000259" key="11">
    <source>
        <dbReference type="SMART" id="SM00984"/>
    </source>
</evidence>
<evidence type="ECO:0000313" key="13">
    <source>
        <dbReference type="Proteomes" id="UP000276770"/>
    </source>
</evidence>
<keyword evidence="5 7" id="KW-0520">NAD</keyword>
<feature type="binding site" evidence="10">
    <location>
        <position position="121"/>
    </location>
    <ligand>
        <name>NAD(+)</name>
        <dbReference type="ChEBI" id="CHEBI:57540"/>
    </ligand>
</feature>
<evidence type="ECO:0000256" key="7">
    <source>
        <dbReference type="PIRNR" id="PIRNR000124"/>
    </source>
</evidence>
<dbReference type="Gene3D" id="1.20.5.100">
    <property type="entry name" value="Cytochrome c1, transmembrane anchor, C-terminal"/>
    <property type="match status" value="1"/>
</dbReference>
<dbReference type="GO" id="GO:0051287">
    <property type="term" value="F:NAD binding"/>
    <property type="evidence" value="ECO:0007669"/>
    <property type="project" value="InterPro"/>
</dbReference>
<feature type="binding site" evidence="10">
    <location>
        <position position="267"/>
    </location>
    <ligand>
        <name>NAD(+)</name>
        <dbReference type="ChEBI" id="CHEBI:57540"/>
    </ligand>
</feature>
<proteinExistence type="inferred from homology"/>
<gene>
    <name evidence="12" type="ORF">D9X91_18920</name>
</gene>
<feature type="binding site" evidence="9">
    <location>
        <position position="208"/>
    </location>
    <ligand>
        <name>substrate</name>
    </ligand>
</feature>
<feature type="binding site" evidence="9">
    <location>
        <begin position="155"/>
        <end position="158"/>
    </location>
    <ligand>
        <name>substrate</name>
    </ligand>
</feature>
<accession>A0A3L7JS04</accession>
<feature type="binding site" evidence="10">
    <location>
        <position position="35"/>
    </location>
    <ligand>
        <name>NAD(+)</name>
        <dbReference type="ChEBI" id="CHEBI:57540"/>
    </ligand>
</feature>
<feature type="binding site" evidence="9">
    <location>
        <position position="324"/>
    </location>
    <ligand>
        <name>substrate</name>
    </ligand>
</feature>
<dbReference type="InterPro" id="IPR001732">
    <property type="entry name" value="UDP-Glc/GDP-Man_DH_N"/>
</dbReference>
<comment type="pathway">
    <text evidence="1">Nucleotide-sugar biosynthesis; UDP-alpha-D-glucuronate biosynthesis; UDP-alpha-D-glucuronate from UDP-alpha-D-glucose: step 1/1.</text>
</comment>
<evidence type="ECO:0000256" key="9">
    <source>
        <dbReference type="PIRSR" id="PIRSR500134-2"/>
    </source>
</evidence>
<dbReference type="NCBIfam" id="TIGR03026">
    <property type="entry name" value="NDP-sugDHase"/>
    <property type="match status" value="1"/>
</dbReference>
<evidence type="ECO:0000256" key="4">
    <source>
        <dbReference type="ARBA" id="ARBA00023002"/>
    </source>
</evidence>
<dbReference type="SUPFAM" id="SSF52413">
    <property type="entry name" value="UDP-glucose/GDP-mannose dehydrogenase C-terminal domain"/>
    <property type="match status" value="1"/>
</dbReference>
<feature type="binding site" evidence="9">
    <location>
        <begin position="253"/>
        <end position="257"/>
    </location>
    <ligand>
        <name>substrate</name>
    </ligand>
</feature>
<protein>
    <recommendedName>
        <fullName evidence="3 7">UDP-glucose 6-dehydrogenase</fullName>
        <ecNumber evidence="3 7">1.1.1.22</ecNumber>
    </recommendedName>
</protein>
<organism evidence="12 13">
    <name type="scientific">Falsibacillus albus</name>
    <dbReference type="NCBI Taxonomy" id="2478915"/>
    <lineage>
        <taxon>Bacteria</taxon>
        <taxon>Bacillati</taxon>
        <taxon>Bacillota</taxon>
        <taxon>Bacilli</taxon>
        <taxon>Bacillales</taxon>
        <taxon>Bacillaceae</taxon>
        <taxon>Falsibacillus</taxon>
    </lineage>
</organism>
<dbReference type="Gene3D" id="3.40.50.720">
    <property type="entry name" value="NAD(P)-binding Rossmann-like Domain"/>
    <property type="match status" value="2"/>
</dbReference>
<feature type="binding site" evidence="10">
    <location>
        <position position="86"/>
    </location>
    <ligand>
        <name>NAD(+)</name>
        <dbReference type="ChEBI" id="CHEBI:57540"/>
    </ligand>
</feature>
<feature type="binding site" evidence="10">
    <location>
        <position position="331"/>
    </location>
    <ligand>
        <name>NAD(+)</name>
        <dbReference type="ChEBI" id="CHEBI:57540"/>
    </ligand>
</feature>
<comment type="catalytic activity">
    <reaction evidence="6 7">
        <text>UDP-alpha-D-glucose + 2 NAD(+) + H2O = UDP-alpha-D-glucuronate + 2 NADH + 3 H(+)</text>
        <dbReference type="Rhea" id="RHEA:23596"/>
        <dbReference type="ChEBI" id="CHEBI:15377"/>
        <dbReference type="ChEBI" id="CHEBI:15378"/>
        <dbReference type="ChEBI" id="CHEBI:57540"/>
        <dbReference type="ChEBI" id="CHEBI:57945"/>
        <dbReference type="ChEBI" id="CHEBI:58052"/>
        <dbReference type="ChEBI" id="CHEBI:58885"/>
        <dbReference type="EC" id="1.1.1.22"/>
    </reaction>
</comment>
<dbReference type="EMBL" id="RCVZ01000017">
    <property type="protein sequence ID" value="RLQ93104.1"/>
    <property type="molecule type" value="Genomic_DNA"/>
</dbReference>
<dbReference type="PANTHER" id="PTHR43750:SF3">
    <property type="entry name" value="UDP-GLUCOSE 6-DEHYDROGENASE TUAD"/>
    <property type="match status" value="1"/>
</dbReference>
<keyword evidence="4 7" id="KW-0560">Oxidoreductase</keyword>
<sequence length="436" mass="48230">MKIAIIGAGYVGTTTAAAFAHHGHEVFVADNNQEKIKAFQRLKVPFYEDGLEEALKEFIQKNLLSFTTDIKQIIQGCEVIFLAVGTPSLTTGEADLSYIKEAAKEIGRYMNDYKVIVIKSTVPVGTVNYVQEVIQDELKARKSNIPFDTVSNPEFLREGKAMEDAIDPERIVIGSDSERAETIMRTIYKEFRCPNIMCTSPKNAEMIKYASNSFLAAKISFMNELARLCDVLGVDVAEVSKGMGLDSRIGHQFLQAGIGYGGSCFPKDTKALAQIALQRNLSLGIVEAVCAVNETQAQWFLEKAENALGSFSGKQITVLGLTFKPDTDDIREASSLKIIDYLVKKKALISVFDPKGMEHVKKLFPGISYKTDPLQALTNADAAIIATEWKQFTELDWKSAKKVMAQPYIFDGRNSLDPEVMKNLGYVYMGVGRPPL</sequence>
<evidence type="ECO:0000256" key="10">
    <source>
        <dbReference type="PIRSR" id="PIRSR500134-3"/>
    </source>
</evidence>
<feature type="binding site" evidence="9">
    <location>
        <position position="261"/>
    </location>
    <ligand>
        <name>substrate</name>
    </ligand>
</feature>
<dbReference type="SUPFAM" id="SSF51735">
    <property type="entry name" value="NAD(P)-binding Rossmann-fold domains"/>
    <property type="match status" value="1"/>
</dbReference>
<evidence type="ECO:0000256" key="6">
    <source>
        <dbReference type="ARBA" id="ARBA00047473"/>
    </source>
</evidence>
<dbReference type="AlphaFoldDB" id="A0A3L7JS04"/>
<dbReference type="PANTHER" id="PTHR43750">
    <property type="entry name" value="UDP-GLUCOSE 6-DEHYDROGENASE TUAD"/>
    <property type="match status" value="1"/>
</dbReference>
<evidence type="ECO:0000256" key="1">
    <source>
        <dbReference type="ARBA" id="ARBA00004701"/>
    </source>
</evidence>
<evidence type="ECO:0000256" key="2">
    <source>
        <dbReference type="ARBA" id="ARBA00006601"/>
    </source>
</evidence>
<dbReference type="InterPro" id="IPR017476">
    <property type="entry name" value="UDP-Glc/GDP-Man"/>
</dbReference>
<dbReference type="Proteomes" id="UP000276770">
    <property type="component" value="Unassembled WGS sequence"/>
</dbReference>
<dbReference type="InterPro" id="IPR036220">
    <property type="entry name" value="UDP-Glc/GDP-Man_DH_C_sf"/>
</dbReference>
<comment type="similarity">
    <text evidence="2 7">Belongs to the UDP-glucose/GDP-mannose dehydrogenase family.</text>
</comment>
<dbReference type="EC" id="1.1.1.22" evidence="3 7"/>
<dbReference type="Pfam" id="PF03720">
    <property type="entry name" value="UDPG_MGDP_dh_C"/>
    <property type="match status" value="1"/>
</dbReference>
<dbReference type="Pfam" id="PF00984">
    <property type="entry name" value="UDPG_MGDP_dh"/>
    <property type="match status" value="1"/>
</dbReference>
<dbReference type="SMART" id="SM00984">
    <property type="entry name" value="UDPG_MGDP_dh_C"/>
    <property type="match status" value="1"/>
</dbReference>
<dbReference type="GO" id="GO:0006065">
    <property type="term" value="P:UDP-glucuronate biosynthetic process"/>
    <property type="evidence" value="ECO:0007669"/>
    <property type="project" value="UniProtKB-UniPathway"/>
</dbReference>
<dbReference type="InterPro" id="IPR028357">
    <property type="entry name" value="UDPglc_DH_bac"/>
</dbReference>
<feature type="binding site" evidence="10">
    <location>
        <position position="158"/>
    </location>
    <ligand>
        <name>NAD(+)</name>
        <dbReference type="ChEBI" id="CHEBI:57540"/>
    </ligand>
</feature>
<evidence type="ECO:0000313" key="12">
    <source>
        <dbReference type="EMBL" id="RLQ93104.1"/>
    </source>
</evidence>
<dbReference type="GO" id="GO:0003979">
    <property type="term" value="F:UDP-glucose 6-dehydrogenase activity"/>
    <property type="evidence" value="ECO:0007669"/>
    <property type="project" value="UniProtKB-EC"/>
</dbReference>
<dbReference type="PIRSF" id="PIRSF000124">
    <property type="entry name" value="UDPglc_GDPman_dh"/>
    <property type="match status" value="1"/>
</dbReference>
<evidence type="ECO:0000256" key="8">
    <source>
        <dbReference type="PIRSR" id="PIRSR500134-1"/>
    </source>
</evidence>
<dbReference type="PIRSF" id="PIRSF500134">
    <property type="entry name" value="UDPglc_DH_bac"/>
    <property type="match status" value="1"/>
</dbReference>